<keyword evidence="2" id="KW-1133">Transmembrane helix</keyword>
<keyword evidence="2" id="KW-0812">Transmembrane</keyword>
<evidence type="ECO:0000256" key="2">
    <source>
        <dbReference type="SAM" id="Phobius"/>
    </source>
</evidence>
<keyword evidence="2" id="KW-0472">Membrane</keyword>
<gene>
    <name evidence="3" type="ORF">G2W53_001392</name>
</gene>
<evidence type="ECO:0000313" key="4">
    <source>
        <dbReference type="Proteomes" id="UP000634136"/>
    </source>
</evidence>
<comment type="caution">
    <text evidence="3">The sequence shown here is derived from an EMBL/GenBank/DDBJ whole genome shotgun (WGS) entry which is preliminary data.</text>
</comment>
<name>A0A835CMI6_9FABA</name>
<sequence>MQGSCSTVWANNSKLAFIAEAEPKKIRSQIGLFMFDGSHGVRNGFGKDNVSSLSRAAALSLPSNSTTFLALHTIVEQRKGVITEETSPSLPHTLPSPSLPLRSSDRESQSNVLLRPTSTVLVYFSVLLLSGLLSVIFPVVCEYSCLE</sequence>
<evidence type="ECO:0000256" key="1">
    <source>
        <dbReference type="SAM" id="MobiDB-lite"/>
    </source>
</evidence>
<evidence type="ECO:0000313" key="3">
    <source>
        <dbReference type="EMBL" id="KAF7844487.1"/>
    </source>
</evidence>
<organism evidence="3 4">
    <name type="scientific">Senna tora</name>
    <dbReference type="NCBI Taxonomy" id="362788"/>
    <lineage>
        <taxon>Eukaryota</taxon>
        <taxon>Viridiplantae</taxon>
        <taxon>Streptophyta</taxon>
        <taxon>Embryophyta</taxon>
        <taxon>Tracheophyta</taxon>
        <taxon>Spermatophyta</taxon>
        <taxon>Magnoliopsida</taxon>
        <taxon>eudicotyledons</taxon>
        <taxon>Gunneridae</taxon>
        <taxon>Pentapetalae</taxon>
        <taxon>rosids</taxon>
        <taxon>fabids</taxon>
        <taxon>Fabales</taxon>
        <taxon>Fabaceae</taxon>
        <taxon>Caesalpinioideae</taxon>
        <taxon>Cassia clade</taxon>
        <taxon>Senna</taxon>
    </lineage>
</organism>
<proteinExistence type="predicted"/>
<protein>
    <submittedName>
        <fullName evidence="3">Uncharacterized protein</fullName>
    </submittedName>
</protein>
<dbReference type="Proteomes" id="UP000634136">
    <property type="component" value="Unassembled WGS sequence"/>
</dbReference>
<accession>A0A835CMI6</accession>
<feature type="region of interest" description="Disordered" evidence="1">
    <location>
        <begin position="85"/>
        <end position="104"/>
    </location>
</feature>
<reference evidence="3" key="1">
    <citation type="submission" date="2020-09" db="EMBL/GenBank/DDBJ databases">
        <title>Genome-Enabled Discovery of Anthraquinone Biosynthesis in Senna tora.</title>
        <authorList>
            <person name="Kang S.-H."/>
            <person name="Pandey R.P."/>
            <person name="Lee C.-M."/>
            <person name="Sim J.-S."/>
            <person name="Jeong J.-T."/>
            <person name="Choi B.-S."/>
            <person name="Jung M."/>
            <person name="Ginzburg D."/>
            <person name="Zhao K."/>
            <person name="Won S.Y."/>
            <person name="Oh T.-J."/>
            <person name="Yu Y."/>
            <person name="Kim N.-H."/>
            <person name="Lee O.R."/>
            <person name="Lee T.-H."/>
            <person name="Bashyal P."/>
            <person name="Kim T.-S."/>
            <person name="Lee W.-H."/>
            <person name="Kawkins C."/>
            <person name="Kim C.-K."/>
            <person name="Kim J.S."/>
            <person name="Ahn B.O."/>
            <person name="Rhee S.Y."/>
            <person name="Sohng J.K."/>
        </authorList>
    </citation>
    <scope>NUCLEOTIDE SEQUENCE</scope>
    <source>
        <tissue evidence="3">Leaf</tissue>
    </source>
</reference>
<keyword evidence="4" id="KW-1185">Reference proteome</keyword>
<feature type="compositionally biased region" description="Low complexity" evidence="1">
    <location>
        <begin position="87"/>
        <end position="102"/>
    </location>
</feature>
<feature type="transmembrane region" description="Helical" evidence="2">
    <location>
        <begin position="120"/>
        <end position="140"/>
    </location>
</feature>
<dbReference type="EMBL" id="JAAIUW010000001">
    <property type="protein sequence ID" value="KAF7844487.1"/>
    <property type="molecule type" value="Genomic_DNA"/>
</dbReference>
<dbReference type="AlphaFoldDB" id="A0A835CMI6"/>